<reference evidence="2" key="2">
    <citation type="journal article" date="2015" name="Fish Shellfish Immunol.">
        <title>Early steps in the European eel (Anguilla anguilla)-Vibrio vulnificus interaction in the gills: Role of the RtxA13 toxin.</title>
        <authorList>
            <person name="Callol A."/>
            <person name="Pajuelo D."/>
            <person name="Ebbesson L."/>
            <person name="Teles M."/>
            <person name="MacKenzie S."/>
            <person name="Amaro C."/>
        </authorList>
    </citation>
    <scope>NUCLEOTIDE SEQUENCE</scope>
</reference>
<evidence type="ECO:0000313" key="2">
    <source>
        <dbReference type="EMBL" id="JAH83264.1"/>
    </source>
</evidence>
<evidence type="ECO:0000256" key="1">
    <source>
        <dbReference type="SAM" id="Phobius"/>
    </source>
</evidence>
<keyword evidence="1" id="KW-0472">Membrane</keyword>
<reference evidence="2" key="1">
    <citation type="submission" date="2014-11" db="EMBL/GenBank/DDBJ databases">
        <authorList>
            <person name="Amaro Gonzalez C."/>
        </authorList>
    </citation>
    <scope>NUCLEOTIDE SEQUENCE</scope>
</reference>
<name>A0A0E9VYR6_ANGAN</name>
<accession>A0A0E9VYR6</accession>
<protein>
    <submittedName>
        <fullName evidence="2">Uncharacterized protein</fullName>
    </submittedName>
</protein>
<sequence length="43" mass="4807">MNDRSNNGGSAKLHIRHSCRVSSTNVYYFLFLTHTLVAVALNV</sequence>
<proteinExistence type="predicted"/>
<dbReference type="AlphaFoldDB" id="A0A0E9VYR6"/>
<dbReference type="EMBL" id="GBXM01025313">
    <property type="protein sequence ID" value="JAH83264.1"/>
    <property type="molecule type" value="Transcribed_RNA"/>
</dbReference>
<organism evidence="2">
    <name type="scientific">Anguilla anguilla</name>
    <name type="common">European freshwater eel</name>
    <name type="synonym">Muraena anguilla</name>
    <dbReference type="NCBI Taxonomy" id="7936"/>
    <lineage>
        <taxon>Eukaryota</taxon>
        <taxon>Metazoa</taxon>
        <taxon>Chordata</taxon>
        <taxon>Craniata</taxon>
        <taxon>Vertebrata</taxon>
        <taxon>Euteleostomi</taxon>
        <taxon>Actinopterygii</taxon>
        <taxon>Neopterygii</taxon>
        <taxon>Teleostei</taxon>
        <taxon>Anguilliformes</taxon>
        <taxon>Anguillidae</taxon>
        <taxon>Anguilla</taxon>
    </lineage>
</organism>
<feature type="transmembrane region" description="Helical" evidence="1">
    <location>
        <begin position="21"/>
        <end position="41"/>
    </location>
</feature>
<keyword evidence="1" id="KW-1133">Transmembrane helix</keyword>
<keyword evidence="1" id="KW-0812">Transmembrane</keyword>